<feature type="transmembrane region" description="Helical" evidence="6">
    <location>
        <begin position="176"/>
        <end position="197"/>
    </location>
</feature>
<dbReference type="AlphaFoldDB" id="A0A835V6F8"/>
<feature type="transmembrane region" description="Helical" evidence="6">
    <location>
        <begin position="90"/>
        <end position="107"/>
    </location>
</feature>
<reference evidence="8 9" key="1">
    <citation type="journal article" date="2020" name="Nat. Food">
        <title>A phased Vanilla planifolia genome enables genetic improvement of flavour and production.</title>
        <authorList>
            <person name="Hasing T."/>
            <person name="Tang H."/>
            <person name="Brym M."/>
            <person name="Khazi F."/>
            <person name="Huang T."/>
            <person name="Chambers A.H."/>
        </authorList>
    </citation>
    <scope>NUCLEOTIDE SEQUENCE [LARGE SCALE GENOMIC DNA]</scope>
    <source>
        <tissue evidence="8">Leaf</tissue>
    </source>
</reference>
<evidence type="ECO:0000313" key="9">
    <source>
        <dbReference type="Proteomes" id="UP000639772"/>
    </source>
</evidence>
<evidence type="ECO:0000256" key="3">
    <source>
        <dbReference type="ARBA" id="ARBA00022692"/>
    </source>
</evidence>
<gene>
    <name evidence="8" type="ORF">HPP92_008508</name>
</gene>
<evidence type="ECO:0000256" key="5">
    <source>
        <dbReference type="ARBA" id="ARBA00023136"/>
    </source>
</evidence>
<evidence type="ECO:0000256" key="6">
    <source>
        <dbReference type="SAM" id="Phobius"/>
    </source>
</evidence>
<accession>A0A835V6F8</accession>
<comment type="similarity">
    <text evidence="2">Belongs to the TMEM19 family.</text>
</comment>
<organism evidence="8 9">
    <name type="scientific">Vanilla planifolia</name>
    <name type="common">Vanilla</name>
    <dbReference type="NCBI Taxonomy" id="51239"/>
    <lineage>
        <taxon>Eukaryota</taxon>
        <taxon>Viridiplantae</taxon>
        <taxon>Streptophyta</taxon>
        <taxon>Embryophyta</taxon>
        <taxon>Tracheophyta</taxon>
        <taxon>Spermatophyta</taxon>
        <taxon>Magnoliopsida</taxon>
        <taxon>Liliopsida</taxon>
        <taxon>Asparagales</taxon>
        <taxon>Orchidaceae</taxon>
        <taxon>Vanilloideae</taxon>
        <taxon>Vanilleae</taxon>
        <taxon>Vanilla</taxon>
    </lineage>
</organism>
<feature type="signal peptide" evidence="7">
    <location>
        <begin position="1"/>
        <end position="22"/>
    </location>
</feature>
<comment type="subcellular location">
    <subcellularLocation>
        <location evidence="1">Membrane</location>
        <topology evidence="1">Multi-pass membrane protein</topology>
    </subcellularLocation>
</comment>
<dbReference type="OrthoDB" id="30881at2759"/>
<evidence type="ECO:0000313" key="8">
    <source>
        <dbReference type="EMBL" id="KAG0486413.1"/>
    </source>
</evidence>
<dbReference type="Proteomes" id="UP000639772">
    <property type="component" value="Unassembled WGS sequence"/>
</dbReference>
<dbReference type="PANTHER" id="PTHR13353:SF8">
    <property type="entry name" value="OS01G0178200 PROTEIN"/>
    <property type="match status" value="1"/>
</dbReference>
<dbReference type="EMBL" id="JADCNM010000004">
    <property type="protein sequence ID" value="KAG0486413.1"/>
    <property type="molecule type" value="Genomic_DNA"/>
</dbReference>
<dbReference type="GO" id="GO:0016020">
    <property type="term" value="C:membrane"/>
    <property type="evidence" value="ECO:0007669"/>
    <property type="project" value="UniProtKB-SubCell"/>
</dbReference>
<evidence type="ECO:0000256" key="4">
    <source>
        <dbReference type="ARBA" id="ARBA00022989"/>
    </source>
</evidence>
<evidence type="ECO:0000256" key="2">
    <source>
        <dbReference type="ARBA" id="ARBA00009012"/>
    </source>
</evidence>
<evidence type="ECO:0000256" key="1">
    <source>
        <dbReference type="ARBA" id="ARBA00004141"/>
    </source>
</evidence>
<protein>
    <recommendedName>
        <fullName evidence="10">Transmembrane protein 19</fullName>
    </recommendedName>
</protein>
<comment type="caution">
    <text evidence="8">The sequence shown here is derived from an EMBL/GenBank/DDBJ whole genome shotgun (WGS) entry which is preliminary data.</text>
</comment>
<feature type="transmembrane region" description="Helical" evidence="6">
    <location>
        <begin position="35"/>
        <end position="59"/>
    </location>
</feature>
<proteinExistence type="inferred from homology"/>
<evidence type="ECO:0000256" key="7">
    <source>
        <dbReference type="SAM" id="SignalP"/>
    </source>
</evidence>
<feature type="chain" id="PRO_5032841472" description="Transmembrane protein 19" evidence="7">
    <location>
        <begin position="23"/>
        <end position="336"/>
    </location>
</feature>
<sequence length="336" mass="36138">MDGLWFRAALALLVSSIMAARAFRRKSVDLTGVAAAIPVMVIHMVAGYRFAVLLLVFFFTSSKFTRTGEDKKREIDAEFKEGGQRNWRQVLANSAIASILLVLLVMIRRGEDSCLDTEKSKVVTILMGGIVGHYACCNGDTWSSELGMLSISQPRLITNLKTVCRGTNGGVTFDGLLAAAAAGFVIGLSFILVGLITAECTAAVAWKQLLVLPLAAFAGFCGSLIDSLIGATLQFSGYCTVLKKVVAKPGPTVKKISGMNILDNNAVNAVSALLTTLLTSMACMALDQNGFIEGKSWSCFFNNSPLCFIQQVLEATLYQAFAFKSFFSSDPPLLFF</sequence>
<dbReference type="Pfam" id="PF01940">
    <property type="entry name" value="DUF92"/>
    <property type="match status" value="1"/>
</dbReference>
<keyword evidence="5 6" id="KW-0472">Membrane</keyword>
<keyword evidence="4 6" id="KW-1133">Transmembrane helix</keyword>
<evidence type="ECO:0008006" key="10">
    <source>
        <dbReference type="Google" id="ProtNLM"/>
    </source>
</evidence>
<keyword evidence="7" id="KW-0732">Signal</keyword>
<dbReference type="InterPro" id="IPR002794">
    <property type="entry name" value="DUF92_TMEM19"/>
</dbReference>
<name>A0A835V6F8_VANPL</name>
<keyword evidence="3 6" id="KW-0812">Transmembrane</keyword>
<feature type="transmembrane region" description="Helical" evidence="6">
    <location>
        <begin position="209"/>
        <end position="233"/>
    </location>
</feature>
<dbReference type="PANTHER" id="PTHR13353">
    <property type="entry name" value="TRANSMEMBRANE PROTEIN 19"/>
    <property type="match status" value="1"/>
</dbReference>